<evidence type="ECO:0000313" key="7">
    <source>
        <dbReference type="EMBL" id="KAL3769074.1"/>
    </source>
</evidence>
<proteinExistence type="predicted"/>
<dbReference type="PANTHER" id="PTHR23112:SF0">
    <property type="entry name" value="TRANSMEMBRANE PROTEIN 116"/>
    <property type="match status" value="1"/>
</dbReference>
<dbReference type="PRINTS" id="PR02001">
    <property type="entry name" value="GCR1CAMPR"/>
</dbReference>
<organism evidence="7 8">
    <name type="scientific">Discostella pseudostelligera</name>
    <dbReference type="NCBI Taxonomy" id="259834"/>
    <lineage>
        <taxon>Eukaryota</taxon>
        <taxon>Sar</taxon>
        <taxon>Stramenopiles</taxon>
        <taxon>Ochrophyta</taxon>
        <taxon>Bacillariophyta</taxon>
        <taxon>Coscinodiscophyceae</taxon>
        <taxon>Thalassiosirophycidae</taxon>
        <taxon>Stephanodiscales</taxon>
        <taxon>Stephanodiscaceae</taxon>
        <taxon>Discostella</taxon>
    </lineage>
</organism>
<keyword evidence="4 5" id="KW-0472">Membrane</keyword>
<comment type="subcellular location">
    <subcellularLocation>
        <location evidence="1">Membrane</location>
        <topology evidence="1">Multi-pass membrane protein</topology>
    </subcellularLocation>
</comment>
<feature type="transmembrane region" description="Helical" evidence="5">
    <location>
        <begin position="48"/>
        <end position="67"/>
    </location>
</feature>
<feature type="transmembrane region" description="Helical" evidence="5">
    <location>
        <begin position="133"/>
        <end position="154"/>
    </location>
</feature>
<gene>
    <name evidence="7" type="ORF">ACHAWU_008766</name>
</gene>
<feature type="transmembrane region" description="Helical" evidence="5">
    <location>
        <begin position="305"/>
        <end position="327"/>
    </location>
</feature>
<dbReference type="AlphaFoldDB" id="A0ABD3MYX6"/>
<evidence type="ECO:0000256" key="4">
    <source>
        <dbReference type="ARBA" id="ARBA00023136"/>
    </source>
</evidence>
<evidence type="ECO:0000256" key="3">
    <source>
        <dbReference type="ARBA" id="ARBA00022989"/>
    </source>
</evidence>
<dbReference type="InterPro" id="IPR022343">
    <property type="entry name" value="GCR1-cAMP_receptor"/>
</dbReference>
<feature type="transmembrane region" description="Helical" evidence="5">
    <location>
        <begin position="104"/>
        <end position="121"/>
    </location>
</feature>
<feature type="domain" description="G-protein coupled receptors family 1 profile" evidence="6">
    <location>
        <begin position="183"/>
        <end position="327"/>
    </location>
</feature>
<evidence type="ECO:0000259" key="6">
    <source>
        <dbReference type="PROSITE" id="PS50262"/>
    </source>
</evidence>
<protein>
    <recommendedName>
        <fullName evidence="6">G-protein coupled receptors family 1 profile domain-containing protein</fullName>
    </recommendedName>
</protein>
<dbReference type="Proteomes" id="UP001530293">
    <property type="component" value="Unassembled WGS sequence"/>
</dbReference>
<dbReference type="PANTHER" id="PTHR23112">
    <property type="entry name" value="G PROTEIN-COUPLED RECEPTOR 157-RELATED"/>
    <property type="match status" value="1"/>
</dbReference>
<evidence type="ECO:0000313" key="8">
    <source>
        <dbReference type="Proteomes" id="UP001530293"/>
    </source>
</evidence>
<evidence type="ECO:0000256" key="1">
    <source>
        <dbReference type="ARBA" id="ARBA00004141"/>
    </source>
</evidence>
<reference evidence="7 8" key="1">
    <citation type="submission" date="2024-10" db="EMBL/GenBank/DDBJ databases">
        <title>Updated reference genomes for cyclostephanoid diatoms.</title>
        <authorList>
            <person name="Roberts W.R."/>
            <person name="Alverson A.J."/>
        </authorList>
    </citation>
    <scope>NUCLEOTIDE SEQUENCE [LARGE SCALE GENOMIC DNA]</scope>
    <source>
        <strain evidence="7 8">AJA232-27</strain>
    </source>
</reference>
<evidence type="ECO:0000256" key="2">
    <source>
        <dbReference type="ARBA" id="ARBA00022692"/>
    </source>
</evidence>
<keyword evidence="3 5" id="KW-1133">Transmembrane helix</keyword>
<dbReference type="SUPFAM" id="SSF81321">
    <property type="entry name" value="Family A G protein-coupled receptor-like"/>
    <property type="match status" value="1"/>
</dbReference>
<dbReference type="EMBL" id="JALLBG020000058">
    <property type="protein sequence ID" value="KAL3769074.1"/>
    <property type="molecule type" value="Genomic_DNA"/>
</dbReference>
<dbReference type="PROSITE" id="PS50262">
    <property type="entry name" value="G_PROTEIN_RECEP_F1_2"/>
    <property type="match status" value="1"/>
</dbReference>
<comment type="caution">
    <text evidence="7">The sequence shown here is derived from an EMBL/GenBank/DDBJ whole genome shotgun (WGS) entry which is preliminary data.</text>
</comment>
<evidence type="ECO:0000256" key="5">
    <source>
        <dbReference type="SAM" id="Phobius"/>
    </source>
</evidence>
<name>A0ABD3MYX6_9STRA</name>
<sequence length="334" mass="38228">MTQPLTELQQKTLSIIPHITGTMSILGATSIMYDILSDWKEKLNSPYYRILLVISCVDLSSSFWLGLSTWPVPRGTANVYGAVGTTASCSAQGFFSQLNLLGPLYNLNLALYYLLLGKYHLTDEEISERYERYMHPISLTIGIVFAIAGLPLTLYNNANLWCWIAPYPAGCEDNNGQHGDVPCERGHDAWLYRWLFFYCPLWIIIVTVTVILIMLIRSAVSDERRFIALQKETRSKRPSTRLIETASSTDDIPVPPAPVDMNETHRYERSRQTFRQAMFYLGVFYLTWVFQTVNRLYQLITGDSVFILLVLHTIFAPLHGFFNFIVYRHGQITV</sequence>
<keyword evidence="2 5" id="KW-0812">Transmembrane</keyword>
<feature type="transmembrane region" description="Helical" evidence="5">
    <location>
        <begin position="277"/>
        <end position="293"/>
    </location>
</feature>
<feature type="transmembrane region" description="Helical" evidence="5">
    <location>
        <begin position="15"/>
        <end position="36"/>
    </location>
</feature>
<keyword evidence="8" id="KW-1185">Reference proteome</keyword>
<dbReference type="InterPro" id="IPR017452">
    <property type="entry name" value="GPCR_Rhodpsn_7TM"/>
</dbReference>
<feature type="transmembrane region" description="Helical" evidence="5">
    <location>
        <begin position="195"/>
        <end position="216"/>
    </location>
</feature>
<dbReference type="Gene3D" id="1.20.1070.10">
    <property type="entry name" value="Rhodopsin 7-helix transmembrane proteins"/>
    <property type="match status" value="1"/>
</dbReference>
<accession>A0ABD3MYX6</accession>
<dbReference type="GO" id="GO:0007165">
    <property type="term" value="P:signal transduction"/>
    <property type="evidence" value="ECO:0007669"/>
    <property type="project" value="UniProtKB-ARBA"/>
</dbReference>
<dbReference type="GO" id="GO:0016020">
    <property type="term" value="C:membrane"/>
    <property type="evidence" value="ECO:0007669"/>
    <property type="project" value="UniProtKB-SubCell"/>
</dbReference>